<evidence type="ECO:0000313" key="4">
    <source>
        <dbReference type="EMBL" id="AEL19160.1"/>
    </source>
</evidence>
<feature type="signal peptide" evidence="3">
    <location>
        <begin position="1"/>
        <end position="24"/>
    </location>
</feature>
<geneLocation type="plasmid" evidence="4 5">
    <name>cp32-4</name>
</geneLocation>
<dbReference type="InterPro" id="IPR009618">
    <property type="entry name" value="Erp"/>
</dbReference>
<feature type="coiled-coil region" evidence="1">
    <location>
        <begin position="262"/>
        <end position="323"/>
    </location>
</feature>
<keyword evidence="5" id="KW-1185">Reference proteome</keyword>
<feature type="compositionally biased region" description="Basic and acidic residues" evidence="2">
    <location>
        <begin position="154"/>
        <end position="189"/>
    </location>
</feature>
<keyword evidence="4" id="KW-0614">Plasmid</keyword>
<name>G0AN84_BORBD</name>
<dbReference type="HOGENOM" id="CLU_053097_0_0_12"/>
<gene>
    <name evidence="4" type="ordered locus">BbiDN127_R0039</name>
</gene>
<evidence type="ECO:0000313" key="5">
    <source>
        <dbReference type="Proteomes" id="UP000001634"/>
    </source>
</evidence>
<reference key="1">
    <citation type="submission" date="2011-06" db="EMBL/GenBank/DDBJ databases">
        <authorList>
            <person name="Mongodin E.F."/>
            <person name="Casjens S.R."/>
            <person name="Fraser-Liggett C.M."/>
            <person name="Qiu W.-G."/>
            <person name="Dunn J.J."/>
            <person name="Luft B.J."/>
            <person name="Schutzer S.E."/>
        </authorList>
    </citation>
    <scope>NUCLEOTIDE SEQUENCE</scope>
    <source>
        <strain>DN127</strain>
    </source>
</reference>
<sequence>MNKKTFIICAVFALIISCKNYSGAEDLKQIKQNAEGKIKGFLDKILDPVKDKIASNGPKVDELVKKLQEEEKELMQGDDPNSRVFNLPPESSASSHKNIPNIPILKAEEQSGAQQEEEKVEKAEAKVEEKKEKQVGIVENAKEKEIVAEQNQEEEAKAKAEKEKREREAKAKKEHQEREREREEEKQVKDKIKDFVDKIDKINRDIDSINPKSFFEERMEVSGQEVEDKVTGAIYDDFTNSNSSGNSLYSEWSDSLEESGELKGLIDKLEKTRGELRKKIKEGEDKNEKNKNVVKVGNIKEDLEKLKSELDEVKNYLEDESNFEEIKGYIDESNS</sequence>
<dbReference type="AlphaFoldDB" id="G0AN84"/>
<dbReference type="KEGG" id="bbs:BbiDN127_R0039"/>
<feature type="compositionally biased region" description="Polar residues" evidence="2">
    <location>
        <begin position="89"/>
        <end position="98"/>
    </location>
</feature>
<dbReference type="RefSeq" id="WP_014017515.1">
    <property type="nucleotide sequence ID" value="NC_015904.1"/>
</dbReference>
<dbReference type="Proteomes" id="UP000001634">
    <property type="component" value="Plasmid cp32-4"/>
</dbReference>
<keyword evidence="1" id="KW-0175">Coiled coil</keyword>
<reference evidence="4 5" key="2">
    <citation type="journal article" date="2012" name="J. Bacteriol.">
        <title>Whole-Genome Sequences of Borrelia bissettii, Borrelia valaisiana, and Borrelia spielmanii.</title>
        <authorList>
            <person name="Schutzer S.E."/>
            <person name="Fraser-Liggett C.M."/>
            <person name="Qiu W.G."/>
            <person name="Kraiczy P."/>
            <person name="Mongodin E.F."/>
            <person name="Dunn J.J."/>
            <person name="Luft B.J."/>
            <person name="Casjens S.R."/>
        </authorList>
    </citation>
    <scope>NUCLEOTIDE SEQUENCE [LARGE SCALE GENOMIC DNA]</scope>
    <source>
        <strain evidence="4 5">DN127</strain>
    </source>
</reference>
<keyword evidence="3" id="KW-0732">Signal</keyword>
<dbReference type="EMBL" id="CP002750">
    <property type="protein sequence ID" value="AEL19160.1"/>
    <property type="molecule type" value="Genomic_DNA"/>
</dbReference>
<evidence type="ECO:0000256" key="2">
    <source>
        <dbReference type="SAM" id="MobiDB-lite"/>
    </source>
</evidence>
<protein>
    <submittedName>
        <fullName evidence="4">Erp family protein</fullName>
    </submittedName>
</protein>
<organism evidence="4 5">
    <name type="scientific">Borrelia bissettiae (strain DSM 17990 / CIP 109136 / DN127)</name>
    <name type="common">Borreliella bissettiae</name>
    <dbReference type="NCBI Taxonomy" id="521010"/>
    <lineage>
        <taxon>Bacteria</taxon>
        <taxon>Pseudomonadati</taxon>
        <taxon>Spirochaetota</taxon>
        <taxon>Spirochaetia</taxon>
        <taxon>Spirochaetales</taxon>
        <taxon>Borreliaceae</taxon>
        <taxon>Borreliella</taxon>
    </lineage>
</organism>
<feature type="chain" id="PRO_5003397488" evidence="3">
    <location>
        <begin position="25"/>
        <end position="335"/>
    </location>
</feature>
<dbReference type="Pfam" id="PF06780">
    <property type="entry name" value="Erp_C"/>
    <property type="match status" value="1"/>
</dbReference>
<dbReference type="PROSITE" id="PS51257">
    <property type="entry name" value="PROKAR_LIPOPROTEIN"/>
    <property type="match status" value="1"/>
</dbReference>
<proteinExistence type="predicted"/>
<evidence type="ECO:0000256" key="3">
    <source>
        <dbReference type="SAM" id="SignalP"/>
    </source>
</evidence>
<accession>G0AN84</accession>
<feature type="region of interest" description="Disordered" evidence="2">
    <location>
        <begin position="72"/>
        <end position="189"/>
    </location>
</feature>
<evidence type="ECO:0000256" key="1">
    <source>
        <dbReference type="SAM" id="Coils"/>
    </source>
</evidence>
<feature type="compositionally biased region" description="Basic and acidic residues" evidence="2">
    <location>
        <begin position="116"/>
        <end position="147"/>
    </location>
</feature>